<comment type="caution">
    <text evidence="1">The sequence shown here is derived from an EMBL/GenBank/DDBJ whole genome shotgun (WGS) entry which is preliminary data.</text>
</comment>
<evidence type="ECO:0000313" key="1">
    <source>
        <dbReference type="EMBL" id="KAJ1365958.1"/>
    </source>
</evidence>
<keyword evidence="2" id="KW-1185">Reference proteome</keyword>
<reference evidence="1" key="1">
    <citation type="submission" date="2021-06" db="EMBL/GenBank/DDBJ databases">
        <title>Parelaphostrongylus tenuis whole genome reference sequence.</title>
        <authorList>
            <person name="Garwood T.J."/>
            <person name="Larsen P.A."/>
            <person name="Fountain-Jones N.M."/>
            <person name="Garbe J.R."/>
            <person name="Macchietto M.G."/>
            <person name="Kania S.A."/>
            <person name="Gerhold R.W."/>
            <person name="Richards J.E."/>
            <person name="Wolf T.M."/>
        </authorList>
    </citation>
    <scope>NUCLEOTIDE SEQUENCE</scope>
    <source>
        <strain evidence="1">MNPRO001-30</strain>
        <tissue evidence="1">Meninges</tissue>
    </source>
</reference>
<dbReference type="Gene3D" id="1.10.510.10">
    <property type="entry name" value="Transferase(Phosphotransferase) domain 1"/>
    <property type="match status" value="1"/>
</dbReference>
<dbReference type="Proteomes" id="UP001196413">
    <property type="component" value="Unassembled WGS sequence"/>
</dbReference>
<organism evidence="1 2">
    <name type="scientific">Parelaphostrongylus tenuis</name>
    <name type="common">Meningeal worm</name>
    <dbReference type="NCBI Taxonomy" id="148309"/>
    <lineage>
        <taxon>Eukaryota</taxon>
        <taxon>Metazoa</taxon>
        <taxon>Ecdysozoa</taxon>
        <taxon>Nematoda</taxon>
        <taxon>Chromadorea</taxon>
        <taxon>Rhabditida</taxon>
        <taxon>Rhabditina</taxon>
        <taxon>Rhabditomorpha</taxon>
        <taxon>Strongyloidea</taxon>
        <taxon>Metastrongylidae</taxon>
        <taxon>Parelaphostrongylus</taxon>
    </lineage>
</organism>
<dbReference type="AlphaFoldDB" id="A0AAD5QY26"/>
<accession>A0AAD5QY26</accession>
<dbReference type="EMBL" id="JAHQIW010005418">
    <property type="protein sequence ID" value="KAJ1365958.1"/>
    <property type="molecule type" value="Genomic_DNA"/>
</dbReference>
<gene>
    <name evidence="1" type="ORF">KIN20_026452</name>
</gene>
<name>A0AAD5QY26_PARTN</name>
<protein>
    <submittedName>
        <fullName evidence="1">Uncharacterized protein</fullName>
    </submittedName>
</protein>
<evidence type="ECO:0000313" key="2">
    <source>
        <dbReference type="Proteomes" id="UP001196413"/>
    </source>
</evidence>
<proteinExistence type="predicted"/>
<sequence>MHGYVCYLDMSDLMSIEEVDYSEISVNINDAALGGVPCKEELSKMLDYIDSLKYHDHVDYDFIYKLSEQGAKSVGGDIKDPYDWEKTVKRTVTATLKAP</sequence>